<dbReference type="HOGENOM" id="CLU_3096441_0_0_4"/>
<dbReference type="KEGG" id="bcm:Bcenmc03_0169"/>
<sequence length="51" mass="5820">MEIELKLGRRKWLLEMVDEVRTAELGTWACVLLKIEICDVLNSLGGMAGEW</sequence>
<evidence type="ECO:0000313" key="2">
    <source>
        <dbReference type="Proteomes" id="UP000002169"/>
    </source>
</evidence>
<dbReference type="Proteomes" id="UP000002169">
    <property type="component" value="Chromosome 1"/>
</dbReference>
<accession>B1JT04</accession>
<name>B1JT04_BURO0</name>
<dbReference type="EMBL" id="CP000958">
    <property type="protein sequence ID" value="ACA89349.1"/>
    <property type="molecule type" value="Genomic_DNA"/>
</dbReference>
<reference evidence="2" key="1">
    <citation type="submission" date="2008-02" db="EMBL/GenBank/DDBJ databases">
        <title>Complete sequence of chromosome 1 of Burkholderia cenocepacia MC0-3.</title>
        <authorList>
            <person name="Copeland A."/>
            <person name="Lucas S."/>
            <person name="Lapidus A."/>
            <person name="Barry K."/>
            <person name="Bruce D."/>
            <person name="Goodwin L."/>
            <person name="Glavina del Rio T."/>
            <person name="Dalin E."/>
            <person name="Tice H."/>
            <person name="Pitluck S."/>
            <person name="Chain P."/>
            <person name="Malfatti S."/>
            <person name="Shin M."/>
            <person name="Vergez L."/>
            <person name="Schmutz J."/>
            <person name="Larimer F."/>
            <person name="Land M."/>
            <person name="Hauser L."/>
            <person name="Kyrpides N."/>
            <person name="Mikhailova N."/>
            <person name="Tiedje J."/>
            <person name="Richardson P."/>
        </authorList>
    </citation>
    <scope>NUCLEOTIDE SEQUENCE [LARGE SCALE GENOMIC DNA]</scope>
    <source>
        <strain evidence="2">MC0-3</strain>
    </source>
</reference>
<gene>
    <name evidence="1" type="ordered locus">Bcenmc03_0169</name>
</gene>
<organism evidence="1 2">
    <name type="scientific">Burkholderia orbicola (strain MC0-3)</name>
    <dbReference type="NCBI Taxonomy" id="406425"/>
    <lineage>
        <taxon>Bacteria</taxon>
        <taxon>Pseudomonadati</taxon>
        <taxon>Pseudomonadota</taxon>
        <taxon>Betaproteobacteria</taxon>
        <taxon>Burkholderiales</taxon>
        <taxon>Burkholderiaceae</taxon>
        <taxon>Burkholderia</taxon>
        <taxon>Burkholderia cepacia complex</taxon>
        <taxon>Burkholderia orbicola</taxon>
    </lineage>
</organism>
<dbReference type="RefSeq" id="WP_012327645.1">
    <property type="nucleotide sequence ID" value="NC_010508.1"/>
</dbReference>
<protein>
    <submittedName>
        <fullName evidence="1">Uncharacterized protein</fullName>
    </submittedName>
</protein>
<proteinExistence type="predicted"/>
<dbReference type="AlphaFoldDB" id="B1JT04"/>
<evidence type="ECO:0000313" key="1">
    <source>
        <dbReference type="EMBL" id="ACA89349.1"/>
    </source>
</evidence>